<sequence length="100" mass="11478">MKRQCCFRLFYLIIWFGFVSKVNNSGWARRFGGSTPIKIGHWDLQFDQAYSLLAACRVTIRIKARWKMSSCLSLACCQWRENPRGGYHLAASCRSGHEGA</sequence>
<keyword evidence="1" id="KW-0732">Signal</keyword>
<gene>
    <name evidence="2" type="ORF">BDV26DRAFT_273080</name>
</gene>
<feature type="chain" id="PRO_5024896516" description="Secreted protein" evidence="1">
    <location>
        <begin position="22"/>
        <end position="100"/>
    </location>
</feature>
<evidence type="ECO:0000313" key="2">
    <source>
        <dbReference type="EMBL" id="KAE8372939.1"/>
    </source>
</evidence>
<proteinExistence type="predicted"/>
<evidence type="ECO:0008006" key="4">
    <source>
        <dbReference type="Google" id="ProtNLM"/>
    </source>
</evidence>
<keyword evidence="3" id="KW-1185">Reference proteome</keyword>
<organism evidence="2 3">
    <name type="scientific">Aspergillus bertholletiae</name>
    <dbReference type="NCBI Taxonomy" id="1226010"/>
    <lineage>
        <taxon>Eukaryota</taxon>
        <taxon>Fungi</taxon>
        <taxon>Dikarya</taxon>
        <taxon>Ascomycota</taxon>
        <taxon>Pezizomycotina</taxon>
        <taxon>Eurotiomycetes</taxon>
        <taxon>Eurotiomycetidae</taxon>
        <taxon>Eurotiales</taxon>
        <taxon>Aspergillaceae</taxon>
        <taxon>Aspergillus</taxon>
        <taxon>Aspergillus subgen. Circumdati</taxon>
    </lineage>
</organism>
<dbReference type="EMBL" id="ML736334">
    <property type="protein sequence ID" value="KAE8372939.1"/>
    <property type="molecule type" value="Genomic_DNA"/>
</dbReference>
<accession>A0A5N7AV87</accession>
<dbReference type="Proteomes" id="UP000326198">
    <property type="component" value="Unassembled WGS sequence"/>
</dbReference>
<evidence type="ECO:0000313" key="3">
    <source>
        <dbReference type="Proteomes" id="UP000326198"/>
    </source>
</evidence>
<evidence type="ECO:0000256" key="1">
    <source>
        <dbReference type="SAM" id="SignalP"/>
    </source>
</evidence>
<name>A0A5N7AV87_9EURO</name>
<reference evidence="2 3" key="1">
    <citation type="submission" date="2019-04" db="EMBL/GenBank/DDBJ databases">
        <title>Friends and foes A comparative genomics studyof 23 Aspergillus species from section Flavi.</title>
        <authorList>
            <consortium name="DOE Joint Genome Institute"/>
            <person name="Kjaerbolling I."/>
            <person name="Vesth T."/>
            <person name="Frisvad J.C."/>
            <person name="Nybo J.L."/>
            <person name="Theobald S."/>
            <person name="Kildgaard S."/>
            <person name="Isbrandt T."/>
            <person name="Kuo A."/>
            <person name="Sato A."/>
            <person name="Lyhne E.K."/>
            <person name="Kogle M.E."/>
            <person name="Wiebenga A."/>
            <person name="Kun R.S."/>
            <person name="Lubbers R.J."/>
            <person name="Makela M.R."/>
            <person name="Barry K."/>
            <person name="Chovatia M."/>
            <person name="Clum A."/>
            <person name="Daum C."/>
            <person name="Haridas S."/>
            <person name="He G."/>
            <person name="LaButti K."/>
            <person name="Lipzen A."/>
            <person name="Mondo S."/>
            <person name="Riley R."/>
            <person name="Salamov A."/>
            <person name="Simmons B.A."/>
            <person name="Magnuson J.K."/>
            <person name="Henrissat B."/>
            <person name="Mortensen U.H."/>
            <person name="Larsen T.O."/>
            <person name="Devries R.P."/>
            <person name="Grigoriev I.V."/>
            <person name="Machida M."/>
            <person name="Baker S.E."/>
            <person name="Andersen M.R."/>
        </authorList>
    </citation>
    <scope>NUCLEOTIDE SEQUENCE [LARGE SCALE GENOMIC DNA]</scope>
    <source>
        <strain evidence="2 3">IBT 29228</strain>
    </source>
</reference>
<protein>
    <recommendedName>
        <fullName evidence="4">Secreted protein</fullName>
    </recommendedName>
</protein>
<dbReference type="AlphaFoldDB" id="A0A5N7AV87"/>
<feature type="signal peptide" evidence="1">
    <location>
        <begin position="1"/>
        <end position="21"/>
    </location>
</feature>